<dbReference type="InterPro" id="IPR014757">
    <property type="entry name" value="Tscrpt_reg_IclR_C"/>
</dbReference>
<dbReference type="PANTHER" id="PTHR30136:SF24">
    <property type="entry name" value="HTH-TYPE TRANSCRIPTIONAL REPRESSOR ALLR"/>
    <property type="match status" value="1"/>
</dbReference>
<dbReference type="Gene3D" id="3.30.450.40">
    <property type="match status" value="1"/>
</dbReference>
<dbReference type="SUPFAM" id="SSF46785">
    <property type="entry name" value="Winged helix' DNA-binding domain"/>
    <property type="match status" value="1"/>
</dbReference>
<keyword evidence="1" id="KW-0805">Transcription regulation</keyword>
<dbReference type="PROSITE" id="PS51078">
    <property type="entry name" value="ICLR_ED"/>
    <property type="match status" value="1"/>
</dbReference>
<evidence type="ECO:0000313" key="7">
    <source>
        <dbReference type="Proteomes" id="UP000784128"/>
    </source>
</evidence>
<dbReference type="PROSITE" id="PS51077">
    <property type="entry name" value="HTH_ICLR"/>
    <property type="match status" value="1"/>
</dbReference>
<dbReference type="SMART" id="SM00346">
    <property type="entry name" value="HTH_ICLR"/>
    <property type="match status" value="1"/>
</dbReference>
<name>A0ABS5U3T7_9BACT</name>
<accession>A0ABS5U3T7</accession>
<dbReference type="Gene3D" id="1.10.10.10">
    <property type="entry name" value="Winged helix-like DNA-binding domain superfamily/Winged helix DNA-binding domain"/>
    <property type="match status" value="1"/>
</dbReference>
<evidence type="ECO:0000259" key="5">
    <source>
        <dbReference type="PROSITE" id="PS51078"/>
    </source>
</evidence>
<reference evidence="6 7" key="1">
    <citation type="submission" date="2021-05" db="EMBL/GenBank/DDBJ databases">
        <title>The draft genome of Geobacter chapellei DSM 13688.</title>
        <authorList>
            <person name="Xu Z."/>
            <person name="Masuda Y."/>
            <person name="Itoh H."/>
            <person name="Senoo K."/>
        </authorList>
    </citation>
    <scope>NUCLEOTIDE SEQUENCE [LARGE SCALE GENOMIC DNA]</scope>
    <source>
        <strain evidence="6 7">DSM 13688</strain>
    </source>
</reference>
<gene>
    <name evidence="6" type="ORF">KJB30_00890</name>
</gene>
<evidence type="ECO:0000259" key="4">
    <source>
        <dbReference type="PROSITE" id="PS51077"/>
    </source>
</evidence>
<comment type="caution">
    <text evidence="6">The sequence shown here is derived from an EMBL/GenBank/DDBJ whole genome shotgun (WGS) entry which is preliminary data.</text>
</comment>
<dbReference type="PANTHER" id="PTHR30136">
    <property type="entry name" value="HELIX-TURN-HELIX TRANSCRIPTIONAL REGULATOR, ICLR FAMILY"/>
    <property type="match status" value="1"/>
</dbReference>
<protein>
    <submittedName>
        <fullName evidence="6">IclR family transcriptional regulator</fullName>
    </submittedName>
</protein>
<dbReference type="Proteomes" id="UP000784128">
    <property type="component" value="Unassembled WGS sequence"/>
</dbReference>
<dbReference type="InterPro" id="IPR005471">
    <property type="entry name" value="Tscrpt_reg_IclR_N"/>
</dbReference>
<feature type="domain" description="IclR-ED" evidence="5">
    <location>
        <begin position="75"/>
        <end position="257"/>
    </location>
</feature>
<evidence type="ECO:0000256" key="1">
    <source>
        <dbReference type="ARBA" id="ARBA00023015"/>
    </source>
</evidence>
<dbReference type="InterPro" id="IPR036388">
    <property type="entry name" value="WH-like_DNA-bd_sf"/>
</dbReference>
<organism evidence="6 7">
    <name type="scientific">Pelotalea chapellei</name>
    <dbReference type="NCBI Taxonomy" id="44671"/>
    <lineage>
        <taxon>Bacteria</taxon>
        <taxon>Pseudomonadati</taxon>
        <taxon>Thermodesulfobacteriota</taxon>
        <taxon>Desulfuromonadia</taxon>
        <taxon>Geobacterales</taxon>
        <taxon>Geobacteraceae</taxon>
        <taxon>Pelotalea</taxon>
    </lineage>
</organism>
<evidence type="ECO:0000313" key="6">
    <source>
        <dbReference type="EMBL" id="MBT1070331.1"/>
    </source>
</evidence>
<keyword evidence="3" id="KW-0804">Transcription</keyword>
<dbReference type="InterPro" id="IPR050707">
    <property type="entry name" value="HTH_MetabolicPath_Reg"/>
</dbReference>
<dbReference type="InterPro" id="IPR036390">
    <property type="entry name" value="WH_DNA-bd_sf"/>
</dbReference>
<evidence type="ECO:0000256" key="2">
    <source>
        <dbReference type="ARBA" id="ARBA00023125"/>
    </source>
</evidence>
<feature type="domain" description="HTH iclR-type" evidence="4">
    <location>
        <begin position="12"/>
        <end position="74"/>
    </location>
</feature>
<keyword evidence="7" id="KW-1185">Reference proteome</keyword>
<dbReference type="InterPro" id="IPR029016">
    <property type="entry name" value="GAF-like_dom_sf"/>
</dbReference>
<dbReference type="SUPFAM" id="SSF55781">
    <property type="entry name" value="GAF domain-like"/>
    <property type="match status" value="1"/>
</dbReference>
<dbReference type="Pfam" id="PF09339">
    <property type="entry name" value="HTH_IclR"/>
    <property type="match status" value="1"/>
</dbReference>
<evidence type="ECO:0000256" key="3">
    <source>
        <dbReference type="ARBA" id="ARBA00023163"/>
    </source>
</evidence>
<keyword evidence="2" id="KW-0238">DNA-binding</keyword>
<sequence length="266" mass="28884">MKNNEASSLYTVQAVSKTIEMLEILSDQAAPADLPLLASKVAMTRNKTFRLLTTLCEKGLVERDTKSGTYQLSFNSVSLAHKMLRQSPVINLAHPIMEELAKKHHEAVYMTVARGDEILFLDMVDCEQQIKATPLVGRRFPSFSTAAGKVIKALETRELADWLLNKKPGKKSGGVDSQQLASELLEIRSNGGVSIDCGGLGEGISSVAVAVRDYGGAVIGAITLLGPSFRMVKERIENEIVPSLIEGAALISEKFGYTTTEKLVFN</sequence>
<dbReference type="Pfam" id="PF01614">
    <property type="entry name" value="IclR_C"/>
    <property type="match status" value="1"/>
</dbReference>
<dbReference type="EMBL" id="JAHDYS010000001">
    <property type="protein sequence ID" value="MBT1070331.1"/>
    <property type="molecule type" value="Genomic_DNA"/>
</dbReference>
<proteinExistence type="predicted"/>